<reference evidence="9" key="1">
    <citation type="submission" date="2022-12" db="EMBL/GenBank/DDBJ databases">
        <title>New Phytohabitans aurantiacus sp. RD004123 nov., an actinomycete isolated from soil.</title>
        <authorList>
            <person name="Triningsih D.W."/>
            <person name="Harunari E."/>
            <person name="Igarashi Y."/>
        </authorList>
    </citation>
    <scope>NUCLEOTIDE SEQUENCE</scope>
    <source>
        <strain evidence="9">RD004123</strain>
    </source>
</reference>
<gene>
    <name evidence="9" type="ORF">Pa4123_45590</name>
</gene>
<dbReference type="InterPro" id="IPR046373">
    <property type="entry name" value="Acyl-CoA_Oxase/DH_mid-dom_sf"/>
</dbReference>
<evidence type="ECO:0000256" key="6">
    <source>
        <dbReference type="RuleBase" id="RU362125"/>
    </source>
</evidence>
<dbReference type="SUPFAM" id="SSF47203">
    <property type="entry name" value="Acyl-CoA dehydrogenase C-terminal domain-like"/>
    <property type="match status" value="1"/>
</dbReference>
<evidence type="ECO:0000259" key="7">
    <source>
        <dbReference type="Pfam" id="PF00441"/>
    </source>
</evidence>
<keyword evidence="3 6" id="KW-0285">Flavoprotein</keyword>
<evidence type="ECO:0000313" key="9">
    <source>
        <dbReference type="EMBL" id="GLH99284.1"/>
    </source>
</evidence>
<dbReference type="PANTHER" id="PTHR48083">
    <property type="entry name" value="MEDIUM-CHAIN SPECIFIC ACYL-COA DEHYDROGENASE, MITOCHONDRIAL-RELATED"/>
    <property type="match status" value="1"/>
</dbReference>
<dbReference type="RefSeq" id="WP_281898838.1">
    <property type="nucleotide sequence ID" value="NZ_BSDI01000022.1"/>
</dbReference>
<evidence type="ECO:0000256" key="3">
    <source>
        <dbReference type="ARBA" id="ARBA00022630"/>
    </source>
</evidence>
<evidence type="ECO:0000313" key="10">
    <source>
        <dbReference type="Proteomes" id="UP001144280"/>
    </source>
</evidence>
<dbReference type="Pfam" id="PF00441">
    <property type="entry name" value="Acyl-CoA_dh_1"/>
    <property type="match status" value="1"/>
</dbReference>
<proteinExistence type="inferred from homology"/>
<dbReference type="Gene3D" id="2.40.110.10">
    <property type="entry name" value="Butyryl-CoA Dehydrogenase, subunit A, domain 2"/>
    <property type="match status" value="1"/>
</dbReference>
<dbReference type="SUPFAM" id="SSF56645">
    <property type="entry name" value="Acyl-CoA dehydrogenase NM domain-like"/>
    <property type="match status" value="1"/>
</dbReference>
<evidence type="ECO:0000259" key="8">
    <source>
        <dbReference type="Pfam" id="PF02770"/>
    </source>
</evidence>
<keyword evidence="10" id="KW-1185">Reference proteome</keyword>
<comment type="cofactor">
    <cofactor evidence="1 6">
        <name>FAD</name>
        <dbReference type="ChEBI" id="CHEBI:57692"/>
    </cofactor>
</comment>
<accession>A0ABQ5R001</accession>
<dbReference type="EMBL" id="BSDI01000022">
    <property type="protein sequence ID" value="GLH99284.1"/>
    <property type="molecule type" value="Genomic_DNA"/>
</dbReference>
<dbReference type="Proteomes" id="UP001144280">
    <property type="component" value="Unassembled WGS sequence"/>
</dbReference>
<dbReference type="PANTHER" id="PTHR48083:SF2">
    <property type="entry name" value="MEDIUM-CHAIN SPECIFIC ACYL-COA DEHYDROGENASE, MITOCHONDRIAL"/>
    <property type="match status" value="1"/>
</dbReference>
<dbReference type="Gene3D" id="1.20.140.10">
    <property type="entry name" value="Butyryl-CoA Dehydrogenase, subunit A, domain 3"/>
    <property type="match status" value="1"/>
</dbReference>
<evidence type="ECO:0000256" key="1">
    <source>
        <dbReference type="ARBA" id="ARBA00001974"/>
    </source>
</evidence>
<evidence type="ECO:0000256" key="2">
    <source>
        <dbReference type="ARBA" id="ARBA00009347"/>
    </source>
</evidence>
<dbReference type="InterPro" id="IPR036250">
    <property type="entry name" value="AcylCo_DH-like_C"/>
</dbReference>
<feature type="domain" description="Acyl-CoA oxidase/dehydrogenase middle" evidence="8">
    <location>
        <begin position="129"/>
        <end position="222"/>
    </location>
</feature>
<dbReference type="InterPro" id="IPR009075">
    <property type="entry name" value="AcylCo_DH/oxidase_C"/>
</dbReference>
<dbReference type="InterPro" id="IPR050741">
    <property type="entry name" value="Acyl-CoA_dehydrogenase"/>
</dbReference>
<feature type="domain" description="Acyl-CoA dehydrogenase/oxidase C-terminal" evidence="7">
    <location>
        <begin position="239"/>
        <end position="376"/>
    </location>
</feature>
<dbReference type="InterPro" id="IPR006091">
    <property type="entry name" value="Acyl-CoA_Oxase/DH_mid-dom"/>
</dbReference>
<keyword evidence="5 6" id="KW-0560">Oxidoreductase</keyword>
<dbReference type="Gene3D" id="1.10.540.10">
    <property type="entry name" value="Acyl-CoA dehydrogenase/oxidase, N-terminal domain"/>
    <property type="match status" value="1"/>
</dbReference>
<organism evidence="9 10">
    <name type="scientific">Phytohabitans aurantiacus</name>
    <dbReference type="NCBI Taxonomy" id="3016789"/>
    <lineage>
        <taxon>Bacteria</taxon>
        <taxon>Bacillati</taxon>
        <taxon>Actinomycetota</taxon>
        <taxon>Actinomycetes</taxon>
        <taxon>Micromonosporales</taxon>
        <taxon>Micromonosporaceae</taxon>
    </lineage>
</organism>
<evidence type="ECO:0000256" key="5">
    <source>
        <dbReference type="ARBA" id="ARBA00023002"/>
    </source>
</evidence>
<evidence type="ECO:0000256" key="4">
    <source>
        <dbReference type="ARBA" id="ARBA00022827"/>
    </source>
</evidence>
<name>A0ABQ5R001_9ACTN</name>
<dbReference type="InterPro" id="IPR009100">
    <property type="entry name" value="AcylCoA_DH/oxidase_NM_dom_sf"/>
</dbReference>
<dbReference type="Pfam" id="PF02770">
    <property type="entry name" value="Acyl-CoA_dh_M"/>
    <property type="match status" value="1"/>
</dbReference>
<sequence>MLSPGDASLHRLRGQMREWGADFRDRALELDRDPRTIRRCLDLPAVRFLAAMGVPRRYRRPELIDGHAFDGATAVERVVVMEELARADVGMLVSAPGPLLAGVLVQVTGDERQREWFYERVLDRPLWTCFALTEPDHGSDAASLRTSLTRRPDGGAVLRGAKRYVGNAVRAQVAAVFGRTGASMLGIGAALVETSTPGFHAEVIDTIGLRGACLSAVRLDDVEVPAGMVLGQHLSPSRRGVWAFTRTFNLLRPGVAAIALGIARGAYEYLLASRRLWTRGEQHHLDRLRRDLDGTRALVLSAAEAVDAEPGEGHLASAAKLRAVRLAEHATDLACALLGPGARLDHPLLDKMVRDARGMEFVEGTSNMQRLTIFHSVLSGRLDRSLSIRRSRAAAPSRR</sequence>
<protein>
    <submittedName>
        <fullName evidence="9">Acyl-CoA dehydrogenase</fullName>
    </submittedName>
</protein>
<dbReference type="InterPro" id="IPR037069">
    <property type="entry name" value="AcylCoA_DH/ox_N_sf"/>
</dbReference>
<comment type="caution">
    <text evidence="9">The sequence shown here is derived from an EMBL/GenBank/DDBJ whole genome shotgun (WGS) entry which is preliminary data.</text>
</comment>
<comment type="similarity">
    <text evidence="2 6">Belongs to the acyl-CoA dehydrogenase family.</text>
</comment>
<keyword evidence="4 6" id="KW-0274">FAD</keyword>